<dbReference type="PANTHER" id="PTHR45986">
    <property type="entry name" value="ZINC FINGER MATRIN-TYPE PROTEIN 2"/>
    <property type="match status" value="1"/>
</dbReference>
<dbReference type="PROSITE" id="PS00028">
    <property type="entry name" value="ZINC_FINGER_C2H2_1"/>
    <property type="match status" value="1"/>
</dbReference>
<dbReference type="InterPro" id="IPR013087">
    <property type="entry name" value="Znf_C2H2_type"/>
</dbReference>
<keyword evidence="2" id="KW-0863">Zinc-finger</keyword>
<reference evidence="6 7" key="1">
    <citation type="submission" date="2016-03" db="EMBL/GenBank/DDBJ databases">
        <title>How can Kluyveromyces marxianus grow so fast - potential evolutionary course in Saccharomyces Complex revealed by comparative genomics.</title>
        <authorList>
            <person name="Mo W."/>
            <person name="Lu W."/>
            <person name="Yang X."/>
            <person name="Qi J."/>
            <person name="Lv H."/>
        </authorList>
    </citation>
    <scope>NUCLEOTIDE SEQUENCE [LARGE SCALE GENOMIC DNA]</scope>
    <source>
        <strain evidence="6 7">FIM1</strain>
    </source>
</reference>
<dbReference type="InterPro" id="IPR036236">
    <property type="entry name" value="Znf_C2H2_sf"/>
</dbReference>
<gene>
    <name evidence="6" type="primary">SNU23</name>
    <name evidence="6" type="ORF">FIM1_1511</name>
</gene>
<name>A0ABX6ER78_KLUMA</name>
<dbReference type="PANTHER" id="PTHR45986:SF1">
    <property type="entry name" value="ZINC FINGER MATRIN-TYPE PROTEIN 2"/>
    <property type="match status" value="1"/>
</dbReference>
<evidence type="ECO:0000256" key="2">
    <source>
        <dbReference type="ARBA" id="ARBA00022771"/>
    </source>
</evidence>
<dbReference type="Pfam" id="PF12874">
    <property type="entry name" value="zf-met"/>
    <property type="match status" value="1"/>
</dbReference>
<dbReference type="InterPro" id="IPR040107">
    <property type="entry name" value="Snu23"/>
</dbReference>
<organism evidence="6 7">
    <name type="scientific">Kluyveromyces marxianus</name>
    <name type="common">Yeast</name>
    <name type="synonym">Candida kefyr</name>
    <dbReference type="NCBI Taxonomy" id="4911"/>
    <lineage>
        <taxon>Eukaryota</taxon>
        <taxon>Fungi</taxon>
        <taxon>Dikarya</taxon>
        <taxon>Ascomycota</taxon>
        <taxon>Saccharomycotina</taxon>
        <taxon>Saccharomycetes</taxon>
        <taxon>Saccharomycetales</taxon>
        <taxon>Saccharomycetaceae</taxon>
        <taxon>Kluyveromyces</taxon>
    </lineage>
</organism>
<reference evidence="6 7" key="2">
    <citation type="submission" date="2019-11" db="EMBL/GenBank/DDBJ databases">
        <authorList>
            <person name="Lu H."/>
        </authorList>
    </citation>
    <scope>NUCLEOTIDE SEQUENCE [LARGE SCALE GENOMIC DNA]</scope>
    <source>
        <strain evidence="6 7">FIM1</strain>
    </source>
</reference>
<evidence type="ECO:0000259" key="5">
    <source>
        <dbReference type="PROSITE" id="PS00028"/>
    </source>
</evidence>
<proteinExistence type="predicted"/>
<keyword evidence="4" id="KW-0539">Nucleus</keyword>
<keyword evidence="1" id="KW-0479">Metal-binding</keyword>
<dbReference type="Proteomes" id="UP000422736">
    <property type="component" value="Chromosome 2"/>
</dbReference>
<dbReference type="EMBL" id="CP015055">
    <property type="protein sequence ID" value="QGN14840.1"/>
    <property type="molecule type" value="Genomic_DNA"/>
</dbReference>
<keyword evidence="6" id="KW-0687">Ribonucleoprotein</keyword>
<accession>A0ABX6ER78</accession>
<dbReference type="GO" id="GO:1990904">
    <property type="term" value="C:ribonucleoprotein complex"/>
    <property type="evidence" value="ECO:0007669"/>
    <property type="project" value="UniProtKB-KW"/>
</dbReference>
<evidence type="ECO:0000256" key="4">
    <source>
        <dbReference type="ARBA" id="ARBA00023242"/>
    </source>
</evidence>
<feature type="domain" description="C2H2-type" evidence="5">
    <location>
        <begin position="78"/>
        <end position="100"/>
    </location>
</feature>
<evidence type="ECO:0000256" key="3">
    <source>
        <dbReference type="ARBA" id="ARBA00022833"/>
    </source>
</evidence>
<evidence type="ECO:0000313" key="7">
    <source>
        <dbReference type="Proteomes" id="UP000422736"/>
    </source>
</evidence>
<evidence type="ECO:0000256" key="1">
    <source>
        <dbReference type="ARBA" id="ARBA00022723"/>
    </source>
</evidence>
<protein>
    <submittedName>
        <fullName evidence="6">U4/U6.U5 small nuclear ribonucleoprotein component</fullName>
    </submittedName>
</protein>
<evidence type="ECO:0000313" key="6">
    <source>
        <dbReference type="EMBL" id="QGN14840.1"/>
    </source>
</evidence>
<keyword evidence="7" id="KW-1185">Reference proteome</keyword>
<keyword evidence="3" id="KW-0862">Zinc</keyword>
<sequence length="187" mass="21951">MSFGRRTWDREEYAAQSLNSSDRKSHLSSLDEEQLKVLKDRYTNFNKLLEYNERDLNKRTLSAALSEHKKGKQFGFYCELCDLTFKDTLQFVNHLNHKTHSIKFESVFNEPLLTDTRDNDLVPVNEVRSQFHKSVAVFIKNNTLPSRRLNITKKPKIASSKRNEEVQKTNSEIENVMGFRQFTSTKK</sequence>
<dbReference type="SUPFAM" id="SSF57667">
    <property type="entry name" value="beta-beta-alpha zinc fingers"/>
    <property type="match status" value="1"/>
</dbReference>